<organism evidence="9 10">
    <name type="scientific">Aliibacillus thermotolerans</name>
    <dbReference type="NCBI Taxonomy" id="1834418"/>
    <lineage>
        <taxon>Bacteria</taxon>
        <taxon>Bacillati</taxon>
        <taxon>Bacillota</taxon>
        <taxon>Bacilli</taxon>
        <taxon>Bacillales</taxon>
        <taxon>Bacillaceae</taxon>
        <taxon>Aliibacillus</taxon>
    </lineage>
</organism>
<dbReference type="InterPro" id="IPR011701">
    <property type="entry name" value="MFS"/>
</dbReference>
<evidence type="ECO:0000313" key="10">
    <source>
        <dbReference type="Proteomes" id="UP001596143"/>
    </source>
</evidence>
<feature type="transmembrane region" description="Helical" evidence="7">
    <location>
        <begin position="12"/>
        <end position="38"/>
    </location>
</feature>
<feature type="transmembrane region" description="Helical" evidence="7">
    <location>
        <begin position="171"/>
        <end position="190"/>
    </location>
</feature>
<feature type="domain" description="Major facilitator superfamily (MFS) profile" evidence="8">
    <location>
        <begin position="11"/>
        <end position="414"/>
    </location>
</feature>
<protein>
    <submittedName>
        <fullName evidence="9">MFS transporter</fullName>
    </submittedName>
</protein>
<dbReference type="SUPFAM" id="SSF103473">
    <property type="entry name" value="MFS general substrate transporter"/>
    <property type="match status" value="1"/>
</dbReference>
<feature type="transmembrane region" description="Helical" evidence="7">
    <location>
        <begin position="324"/>
        <end position="347"/>
    </location>
</feature>
<comment type="subcellular location">
    <subcellularLocation>
        <location evidence="1">Cell membrane</location>
        <topology evidence="1">Multi-pass membrane protein</topology>
    </subcellularLocation>
</comment>
<feature type="transmembrane region" description="Helical" evidence="7">
    <location>
        <begin position="234"/>
        <end position="252"/>
    </location>
</feature>
<comment type="caution">
    <text evidence="9">The sequence shown here is derived from an EMBL/GenBank/DDBJ whole genome shotgun (WGS) entry which is preliminary data.</text>
</comment>
<dbReference type="InterPro" id="IPR050189">
    <property type="entry name" value="MFS_Efflux_Transporters"/>
</dbReference>
<evidence type="ECO:0000256" key="2">
    <source>
        <dbReference type="ARBA" id="ARBA00022448"/>
    </source>
</evidence>
<proteinExistence type="predicted"/>
<dbReference type="RefSeq" id="WP_270895224.1">
    <property type="nucleotide sequence ID" value="NZ_JBHSPF010000012.1"/>
</dbReference>
<evidence type="ECO:0000256" key="4">
    <source>
        <dbReference type="ARBA" id="ARBA00022692"/>
    </source>
</evidence>
<keyword evidence="6 7" id="KW-0472">Membrane</keyword>
<dbReference type="PROSITE" id="PS50850">
    <property type="entry name" value="MFS"/>
    <property type="match status" value="1"/>
</dbReference>
<feature type="transmembrane region" description="Helical" evidence="7">
    <location>
        <begin position="50"/>
        <end position="71"/>
    </location>
</feature>
<evidence type="ECO:0000256" key="7">
    <source>
        <dbReference type="SAM" id="Phobius"/>
    </source>
</evidence>
<name>A0ABW0U2M1_9BACI</name>
<feature type="transmembrane region" description="Helical" evidence="7">
    <location>
        <begin position="359"/>
        <end position="382"/>
    </location>
</feature>
<dbReference type="EMBL" id="JBHSPF010000012">
    <property type="protein sequence ID" value="MFC5627720.1"/>
    <property type="molecule type" value="Genomic_DNA"/>
</dbReference>
<evidence type="ECO:0000259" key="8">
    <source>
        <dbReference type="PROSITE" id="PS50850"/>
    </source>
</evidence>
<evidence type="ECO:0000313" key="9">
    <source>
        <dbReference type="EMBL" id="MFC5627720.1"/>
    </source>
</evidence>
<dbReference type="PANTHER" id="PTHR43124">
    <property type="entry name" value="PURINE EFFLUX PUMP PBUE"/>
    <property type="match status" value="1"/>
</dbReference>
<gene>
    <name evidence="9" type="ORF">ACFPTR_02245</name>
</gene>
<feature type="transmembrane region" description="Helical" evidence="7">
    <location>
        <begin position="272"/>
        <end position="292"/>
    </location>
</feature>
<evidence type="ECO:0000256" key="1">
    <source>
        <dbReference type="ARBA" id="ARBA00004651"/>
    </source>
</evidence>
<keyword evidence="3" id="KW-1003">Cell membrane</keyword>
<sequence>MEKKKLHYGWIILAITVLNLLTALGFGRFSLAAILPFMKDGLTLSYSETGFVASGVFFGYLISAATVGYFIQKFSGKPVIIVSLFILTGGMLISAFSFNFWSAYIASFVTGLGSGGANVTSVGLVGRWFTTKYRGMALGITNSGSGLGMVFSGFVVPMLMVFYPISGWRISWALLAVIAMIILLLNVFFLKENPEDKNLVPYGADKYGDTEVKGTSPSSVNQNQNHVSVYKNKVVWLIGMVYFLWGFSYLIFSTFYVDFLITDISFDSTTAGHFFAIGGIFSIISGFIWGTLSDRIGRLLTLSLVFLIQGCILILFIFSTNSIVLLFETIVYGITLWAFPSIIIAAVNDLMVKEKAGTAIGFVTLLFGFGQLLSPPITGYLIELTTAYSAAFLLSSFACGVGMIGCLFIHFRYLKIKSVTEEENPSHSMIR</sequence>
<keyword evidence="4 7" id="KW-0812">Transmembrane</keyword>
<reference evidence="10" key="1">
    <citation type="journal article" date="2019" name="Int. J. Syst. Evol. Microbiol.">
        <title>The Global Catalogue of Microorganisms (GCM) 10K type strain sequencing project: providing services to taxonomists for standard genome sequencing and annotation.</title>
        <authorList>
            <consortium name="The Broad Institute Genomics Platform"/>
            <consortium name="The Broad Institute Genome Sequencing Center for Infectious Disease"/>
            <person name="Wu L."/>
            <person name="Ma J."/>
        </authorList>
    </citation>
    <scope>NUCLEOTIDE SEQUENCE [LARGE SCALE GENOMIC DNA]</scope>
    <source>
        <strain evidence="10">CGMCC 1.15790</strain>
    </source>
</reference>
<dbReference type="InterPro" id="IPR036259">
    <property type="entry name" value="MFS_trans_sf"/>
</dbReference>
<keyword evidence="5 7" id="KW-1133">Transmembrane helix</keyword>
<accession>A0ABW0U2M1</accession>
<feature type="transmembrane region" description="Helical" evidence="7">
    <location>
        <begin position="78"/>
        <end position="98"/>
    </location>
</feature>
<feature type="transmembrane region" description="Helical" evidence="7">
    <location>
        <begin position="146"/>
        <end position="165"/>
    </location>
</feature>
<feature type="transmembrane region" description="Helical" evidence="7">
    <location>
        <begin position="104"/>
        <end position="125"/>
    </location>
</feature>
<dbReference type="Gene3D" id="1.20.1250.20">
    <property type="entry name" value="MFS general substrate transporter like domains"/>
    <property type="match status" value="2"/>
</dbReference>
<evidence type="ECO:0000256" key="6">
    <source>
        <dbReference type="ARBA" id="ARBA00023136"/>
    </source>
</evidence>
<dbReference type="InterPro" id="IPR020846">
    <property type="entry name" value="MFS_dom"/>
</dbReference>
<dbReference type="PANTHER" id="PTHR43124:SF3">
    <property type="entry name" value="CHLORAMPHENICOL EFFLUX PUMP RV0191"/>
    <property type="match status" value="1"/>
</dbReference>
<dbReference type="Proteomes" id="UP001596143">
    <property type="component" value="Unassembled WGS sequence"/>
</dbReference>
<evidence type="ECO:0000256" key="3">
    <source>
        <dbReference type="ARBA" id="ARBA00022475"/>
    </source>
</evidence>
<keyword evidence="2" id="KW-0813">Transport</keyword>
<dbReference type="Pfam" id="PF07690">
    <property type="entry name" value="MFS_1"/>
    <property type="match status" value="1"/>
</dbReference>
<keyword evidence="10" id="KW-1185">Reference proteome</keyword>
<feature type="transmembrane region" description="Helical" evidence="7">
    <location>
        <begin position="299"/>
        <end position="318"/>
    </location>
</feature>
<evidence type="ECO:0000256" key="5">
    <source>
        <dbReference type="ARBA" id="ARBA00022989"/>
    </source>
</evidence>
<feature type="transmembrane region" description="Helical" evidence="7">
    <location>
        <begin position="388"/>
        <end position="409"/>
    </location>
</feature>